<dbReference type="InterPro" id="IPR006201">
    <property type="entry name" value="Neur_channel"/>
</dbReference>
<dbReference type="PANTHER" id="PTHR18945">
    <property type="entry name" value="NEUROTRANSMITTER GATED ION CHANNEL"/>
    <property type="match status" value="1"/>
</dbReference>
<keyword evidence="2" id="KW-0472">Membrane</keyword>
<dbReference type="EMBL" id="JAAOIC020000044">
    <property type="protein sequence ID" value="KAG8038126.1"/>
    <property type="molecule type" value="Genomic_DNA"/>
</dbReference>
<feature type="region of interest" description="Disordered" evidence="1">
    <location>
        <begin position="330"/>
        <end position="361"/>
    </location>
</feature>
<feature type="domain" description="Neurotransmitter-gated ion-channel transmembrane" evidence="3">
    <location>
        <begin position="199"/>
        <end position="399"/>
    </location>
</feature>
<dbReference type="GO" id="GO:0005216">
    <property type="term" value="F:monoatomic ion channel activity"/>
    <property type="evidence" value="ECO:0007669"/>
    <property type="project" value="InterPro"/>
</dbReference>
<accession>A0A8J5QT57</accession>
<dbReference type="GO" id="GO:0016020">
    <property type="term" value="C:membrane"/>
    <property type="evidence" value="ECO:0007669"/>
    <property type="project" value="InterPro"/>
</dbReference>
<evidence type="ECO:0000256" key="2">
    <source>
        <dbReference type="SAM" id="Phobius"/>
    </source>
</evidence>
<reference evidence="4" key="1">
    <citation type="submission" date="2020-03" db="EMBL/GenBank/DDBJ databases">
        <authorList>
            <person name="Chebbi M.A."/>
            <person name="Drezen J.M."/>
        </authorList>
    </citation>
    <scope>NUCLEOTIDE SEQUENCE</scope>
    <source>
        <tissue evidence="4">Whole body</tissue>
    </source>
</reference>
<comment type="caution">
    <text evidence="4">The sequence shown here is derived from an EMBL/GenBank/DDBJ whole genome shotgun (WGS) entry which is preliminary data.</text>
</comment>
<keyword evidence="2" id="KW-1133">Transmembrane helix</keyword>
<feature type="transmembrane region" description="Helical" evidence="2">
    <location>
        <begin position="194"/>
        <end position="216"/>
    </location>
</feature>
<keyword evidence="2" id="KW-0812">Transmembrane</keyword>
<evidence type="ECO:0000259" key="3">
    <source>
        <dbReference type="Pfam" id="PF02932"/>
    </source>
</evidence>
<dbReference type="GO" id="GO:0004888">
    <property type="term" value="F:transmembrane signaling receptor activity"/>
    <property type="evidence" value="ECO:0007669"/>
    <property type="project" value="InterPro"/>
</dbReference>
<sequence length="420" mass="46608">MSKSIFPRAELSGSISRRMENPKATTPVSSSPIPLLRLASIYSRRKWSSGSDLNAVISLHQQLAKNDSHTLNPLANPGRSRVPEPRQPSYTYIEHTHPPSSHISPSASIVLCYIVQYNQLGEKACLALDSHELASVTTQIKAPACSYSCRGDMSQIQWLLSPMGIPSTFYLFLLTTGNYSRLACEIQFVRSMGYYLIQIYIPSGLIVIISWVSFWLNRNATPARVALGVTTVLTMTTLMSSTNAALPKISYVKSIDVYLGTCFVMVFASLLEYATVGYMAKRIQMRKNRFQKIAESMKAARENPGPPGVPGDHGDHAPKQTEVRFKVHDPKAHSKGGTLENTINGRADEEAPPAPPHLIHPTKDISKLYGTPCITPSDIDKYSRIVFPVCFVCFNLMYWIIYLHISDVVADDLVLLEEAK</sequence>
<feature type="region of interest" description="Disordered" evidence="1">
    <location>
        <begin position="1"/>
        <end position="30"/>
    </location>
</feature>
<evidence type="ECO:0000313" key="4">
    <source>
        <dbReference type="EMBL" id="KAG8038126.1"/>
    </source>
</evidence>
<feature type="region of interest" description="Disordered" evidence="1">
    <location>
        <begin position="68"/>
        <end position="87"/>
    </location>
</feature>
<reference evidence="4" key="2">
    <citation type="submission" date="2021-04" db="EMBL/GenBank/DDBJ databases">
        <title>Genome-wide patterns of bracovirus chromosomal integration into multiple host tissues during parasitism.</title>
        <authorList>
            <person name="Chebbi M.A.C."/>
        </authorList>
    </citation>
    <scope>NUCLEOTIDE SEQUENCE</scope>
    <source>
        <tissue evidence="4">Whole body</tissue>
    </source>
</reference>
<evidence type="ECO:0000313" key="5">
    <source>
        <dbReference type="Proteomes" id="UP000729913"/>
    </source>
</evidence>
<name>A0A8J5QT57_9HYME</name>
<keyword evidence="5" id="KW-1185">Reference proteome</keyword>
<dbReference type="AlphaFoldDB" id="A0A8J5QT57"/>
<dbReference type="Proteomes" id="UP000729913">
    <property type="component" value="Unassembled WGS sequence"/>
</dbReference>
<feature type="transmembrane region" description="Helical" evidence="2">
    <location>
        <begin position="225"/>
        <end position="246"/>
    </location>
</feature>
<feature type="transmembrane region" description="Helical" evidence="2">
    <location>
        <begin position="156"/>
        <end position="174"/>
    </location>
</feature>
<dbReference type="FunFam" id="1.20.58.390:FF:000033">
    <property type="entry name" value="Gamma-aminobutyric acid receptor subunit beta"/>
    <property type="match status" value="1"/>
</dbReference>
<dbReference type="CDD" id="cd19049">
    <property type="entry name" value="LGIC_TM_anion"/>
    <property type="match status" value="1"/>
</dbReference>
<proteinExistence type="predicted"/>
<protein>
    <recommendedName>
        <fullName evidence="3">Neurotransmitter-gated ion-channel transmembrane domain-containing protein</fullName>
    </recommendedName>
</protein>
<dbReference type="OrthoDB" id="8890589at2759"/>
<feature type="transmembrane region" description="Helical" evidence="2">
    <location>
        <begin position="385"/>
        <end position="405"/>
    </location>
</feature>
<organism evidence="4 5">
    <name type="scientific">Cotesia typhae</name>
    <dbReference type="NCBI Taxonomy" id="2053667"/>
    <lineage>
        <taxon>Eukaryota</taxon>
        <taxon>Metazoa</taxon>
        <taxon>Ecdysozoa</taxon>
        <taxon>Arthropoda</taxon>
        <taxon>Hexapoda</taxon>
        <taxon>Insecta</taxon>
        <taxon>Pterygota</taxon>
        <taxon>Neoptera</taxon>
        <taxon>Endopterygota</taxon>
        <taxon>Hymenoptera</taxon>
        <taxon>Apocrita</taxon>
        <taxon>Ichneumonoidea</taxon>
        <taxon>Braconidae</taxon>
        <taxon>Microgastrinae</taxon>
        <taxon>Cotesia</taxon>
    </lineage>
</organism>
<dbReference type="InterPro" id="IPR006029">
    <property type="entry name" value="Neurotrans-gated_channel_TM"/>
</dbReference>
<evidence type="ECO:0000256" key="1">
    <source>
        <dbReference type="SAM" id="MobiDB-lite"/>
    </source>
</evidence>
<dbReference type="Pfam" id="PF02932">
    <property type="entry name" value="Neur_chan_memb"/>
    <property type="match status" value="1"/>
</dbReference>
<feature type="transmembrane region" description="Helical" evidence="2">
    <location>
        <begin position="258"/>
        <end position="280"/>
    </location>
</feature>
<gene>
    <name evidence="4" type="ORF">G9C98_006451</name>
</gene>